<dbReference type="PROSITE" id="PS00086">
    <property type="entry name" value="CYTOCHROME_P450"/>
    <property type="match status" value="1"/>
</dbReference>
<accession>A0A0D2K6C2</accession>
<name>A0A0D2K6C2_9EURO</name>
<evidence type="ECO:0000256" key="7">
    <source>
        <dbReference type="SAM" id="Phobius"/>
    </source>
</evidence>
<dbReference type="InterPro" id="IPR036396">
    <property type="entry name" value="Cyt_P450_sf"/>
</dbReference>
<evidence type="ECO:0000256" key="4">
    <source>
        <dbReference type="ARBA" id="ARBA00023004"/>
    </source>
</evidence>
<dbReference type="RefSeq" id="XP_016632862.1">
    <property type="nucleotide sequence ID" value="XM_016775703.1"/>
</dbReference>
<keyword evidence="7" id="KW-1133">Transmembrane helix</keyword>
<dbReference type="PRINTS" id="PR00463">
    <property type="entry name" value="EP450I"/>
</dbReference>
<dbReference type="Pfam" id="PF00067">
    <property type="entry name" value="p450"/>
    <property type="match status" value="1"/>
</dbReference>
<keyword evidence="4 5" id="KW-0408">Iron</keyword>
<dbReference type="AlphaFoldDB" id="A0A0D2K6C2"/>
<protein>
    <recommendedName>
        <fullName evidence="10">Cytochrome P450</fullName>
    </recommendedName>
</protein>
<proteinExistence type="inferred from homology"/>
<comment type="similarity">
    <text evidence="1 6">Belongs to the cytochrome P450 family.</text>
</comment>
<evidence type="ECO:0000256" key="6">
    <source>
        <dbReference type="RuleBase" id="RU000461"/>
    </source>
</evidence>
<evidence type="ECO:0000313" key="9">
    <source>
        <dbReference type="Proteomes" id="UP000053411"/>
    </source>
</evidence>
<dbReference type="VEuPathDB" id="FungiDB:Z520_05200"/>
<dbReference type="InterPro" id="IPR050364">
    <property type="entry name" value="Cytochrome_P450_fung"/>
</dbReference>
<keyword evidence="6" id="KW-0503">Monooxygenase</keyword>
<organism evidence="8 9">
    <name type="scientific">Fonsecaea multimorphosa CBS 102226</name>
    <dbReference type="NCBI Taxonomy" id="1442371"/>
    <lineage>
        <taxon>Eukaryota</taxon>
        <taxon>Fungi</taxon>
        <taxon>Dikarya</taxon>
        <taxon>Ascomycota</taxon>
        <taxon>Pezizomycotina</taxon>
        <taxon>Eurotiomycetes</taxon>
        <taxon>Chaetothyriomycetidae</taxon>
        <taxon>Chaetothyriales</taxon>
        <taxon>Herpotrichiellaceae</taxon>
        <taxon>Fonsecaea</taxon>
    </lineage>
</organism>
<keyword evidence="2 5" id="KW-0479">Metal-binding</keyword>
<evidence type="ECO:0000313" key="8">
    <source>
        <dbReference type="EMBL" id="KIX98739.1"/>
    </source>
</evidence>
<dbReference type="InterPro" id="IPR002401">
    <property type="entry name" value="Cyt_P450_E_grp-I"/>
</dbReference>
<feature type="transmembrane region" description="Helical" evidence="7">
    <location>
        <begin position="18"/>
        <end position="35"/>
    </location>
</feature>
<dbReference type="STRING" id="1442371.A0A0D2K6C2"/>
<comment type="cofactor">
    <cofactor evidence="5">
        <name>heme</name>
        <dbReference type="ChEBI" id="CHEBI:30413"/>
    </cofactor>
</comment>
<dbReference type="GO" id="GO:0004497">
    <property type="term" value="F:monooxygenase activity"/>
    <property type="evidence" value="ECO:0007669"/>
    <property type="project" value="UniProtKB-KW"/>
</dbReference>
<reference evidence="8 9" key="1">
    <citation type="submission" date="2015-01" db="EMBL/GenBank/DDBJ databases">
        <title>The Genome Sequence of Fonsecaea multimorphosa CBS 102226.</title>
        <authorList>
            <consortium name="The Broad Institute Genomics Platform"/>
            <person name="Cuomo C."/>
            <person name="de Hoog S."/>
            <person name="Gorbushina A."/>
            <person name="Stielow B."/>
            <person name="Teixiera M."/>
            <person name="Abouelleil A."/>
            <person name="Chapman S.B."/>
            <person name="Priest M."/>
            <person name="Young S.K."/>
            <person name="Wortman J."/>
            <person name="Nusbaum C."/>
            <person name="Birren B."/>
        </authorList>
    </citation>
    <scope>NUCLEOTIDE SEQUENCE [LARGE SCALE GENOMIC DNA]</scope>
    <source>
        <strain evidence="8 9">CBS 102226</strain>
    </source>
</reference>
<dbReference type="GO" id="GO:0016705">
    <property type="term" value="F:oxidoreductase activity, acting on paired donors, with incorporation or reduction of molecular oxygen"/>
    <property type="evidence" value="ECO:0007669"/>
    <property type="project" value="InterPro"/>
</dbReference>
<dbReference type="Gene3D" id="1.10.630.10">
    <property type="entry name" value="Cytochrome P450"/>
    <property type="match status" value="1"/>
</dbReference>
<keyword evidence="5 6" id="KW-0349">Heme</keyword>
<dbReference type="SUPFAM" id="SSF48264">
    <property type="entry name" value="Cytochrome P450"/>
    <property type="match status" value="1"/>
</dbReference>
<dbReference type="InterPro" id="IPR001128">
    <property type="entry name" value="Cyt_P450"/>
</dbReference>
<evidence type="ECO:0000256" key="1">
    <source>
        <dbReference type="ARBA" id="ARBA00010617"/>
    </source>
</evidence>
<keyword evidence="7" id="KW-0472">Membrane</keyword>
<evidence type="ECO:0000256" key="3">
    <source>
        <dbReference type="ARBA" id="ARBA00023002"/>
    </source>
</evidence>
<feature type="binding site" description="axial binding residue" evidence="5">
    <location>
        <position position="470"/>
    </location>
    <ligand>
        <name>heme</name>
        <dbReference type="ChEBI" id="CHEBI:30413"/>
    </ligand>
    <ligandPart>
        <name>Fe</name>
        <dbReference type="ChEBI" id="CHEBI:18248"/>
    </ligandPart>
</feature>
<dbReference type="EMBL" id="KN848070">
    <property type="protein sequence ID" value="KIX98739.1"/>
    <property type="molecule type" value="Genomic_DNA"/>
</dbReference>
<dbReference type="GeneID" id="27710946"/>
<keyword evidence="9" id="KW-1185">Reference proteome</keyword>
<dbReference type="GO" id="GO:0005506">
    <property type="term" value="F:iron ion binding"/>
    <property type="evidence" value="ECO:0007669"/>
    <property type="project" value="InterPro"/>
</dbReference>
<keyword evidence="7" id="KW-0812">Transmembrane</keyword>
<keyword evidence="3 6" id="KW-0560">Oxidoreductase</keyword>
<dbReference type="OrthoDB" id="1055148at2759"/>
<evidence type="ECO:0000256" key="2">
    <source>
        <dbReference type="ARBA" id="ARBA00022723"/>
    </source>
</evidence>
<gene>
    <name evidence="8" type="ORF">Z520_05200</name>
</gene>
<sequence>MDFLKTDAIQERLQVQDTFVLSIACCLLLGFFALLREAYRTDIPKVKGIPEVPGAKPFIGHLGPLGGREKRNDTVIFSRWAEQLKTDIYQIRLGSQRAIIVHGWEPIKDLWLGQSTSLSDRPWQPGKALSNKSALMTLVDIAPGFIDKLGVDISSSPLTPQIKRCRISAMKALGKPLWPDYYSLLEPSSVAMMRRVYERGENGQKTIDLYLYFQQVVYDLILHLTYGARMGDIDDSFATELLESVQALTEIRSSTADFSHYVPLLRAIPRGETKVVKTEKRRRVQLDFLYQQYLDKVAKGEEIHCIVSQLGKDKLSLEEIRGTCVSLLQAAPETVASGMYMACAWLSTPEGQKFQPKLLDAILKVYGGDKEAAWNNAFREEAVPLVTSMYKETLRCYAPTPFAQGRAVSKDIPYRDFVIPKGITIIMNGQQANLDPAAFGPDAGVFKPERFLGDNSALPHLAFGAGARQCPAMNISNRMMYGLLIRTVLAFRIQDAGPGGRKPPLDMRDFSDYYGLVNVPRSYDCLMIARDPEWLLNLPEENVLESASKK</sequence>
<evidence type="ECO:0008006" key="10">
    <source>
        <dbReference type="Google" id="ProtNLM"/>
    </source>
</evidence>
<dbReference type="GO" id="GO:0020037">
    <property type="term" value="F:heme binding"/>
    <property type="evidence" value="ECO:0007669"/>
    <property type="project" value="InterPro"/>
</dbReference>
<evidence type="ECO:0000256" key="5">
    <source>
        <dbReference type="PIRSR" id="PIRSR602401-1"/>
    </source>
</evidence>
<dbReference type="InterPro" id="IPR017972">
    <property type="entry name" value="Cyt_P450_CS"/>
</dbReference>
<dbReference type="Proteomes" id="UP000053411">
    <property type="component" value="Unassembled WGS sequence"/>
</dbReference>
<dbReference type="PANTHER" id="PTHR46300">
    <property type="entry name" value="P450, PUTATIVE (EUROFUNG)-RELATED-RELATED"/>
    <property type="match status" value="1"/>
</dbReference>